<feature type="region of interest" description="Disordered" evidence="9">
    <location>
        <begin position="1"/>
        <end position="22"/>
    </location>
</feature>
<dbReference type="PANTHER" id="PTHR37984:SF5">
    <property type="entry name" value="PROTEIN NYNRIN-LIKE"/>
    <property type="match status" value="1"/>
</dbReference>
<feature type="compositionally biased region" description="Basic and acidic residues" evidence="9">
    <location>
        <begin position="7"/>
        <end position="18"/>
    </location>
</feature>
<organism evidence="12 13">
    <name type="scientific">Paspalum notatum var. saurae</name>
    <dbReference type="NCBI Taxonomy" id="547442"/>
    <lineage>
        <taxon>Eukaryota</taxon>
        <taxon>Viridiplantae</taxon>
        <taxon>Streptophyta</taxon>
        <taxon>Embryophyta</taxon>
        <taxon>Tracheophyta</taxon>
        <taxon>Spermatophyta</taxon>
        <taxon>Magnoliopsida</taxon>
        <taxon>Liliopsida</taxon>
        <taxon>Poales</taxon>
        <taxon>Poaceae</taxon>
        <taxon>PACMAD clade</taxon>
        <taxon>Panicoideae</taxon>
        <taxon>Andropogonodae</taxon>
        <taxon>Paspaleae</taxon>
        <taxon>Paspalinae</taxon>
        <taxon>Paspalum</taxon>
    </lineage>
</organism>
<sequence>MQEEVVEAGRRPDYRKNEGTAASSRNYAYSNSWKSVVQSSLPARPGVNTTSAEEPKKLDNDRVKATDDKLAALRAFRRAKGLCQRCAEKWSKDHRCPTTVQLDALQEVWDLFQLSEESPSEVYEEEMASDQLFLTVSVAAVQGLESSRTMRFQGMLQGQAILILVDSGSSHTFLSSKMADKVVGVSPLPVPIAVQVADGGRLPCGTHIKQAHWQLDECNFFTDMKILDLSYYDLIVGMDWLEAYSPMQVHWLQKWMIIPYQNASVLLQGLVPELPAGSVVEVAAITQEQPDLSVMGLHPELVQLLESYVDVFDKPTGLPPSRSCDHAIPLVPGASPVRIRPYRYPPAVKDEIETQVVEMLKSGIIQHSQSAFSSPVLLVKKKDLSWRFCVDFRHLNAITIKTVYPMPIIEEFYGFWVVGGTSYISKAMNSTLAPYLRKFVLVFFDDILIYSATREDHLHHIRLVLELLQKDQWKVKLSKCTFATQQIAYLGHLISSQGVATDPSKISAVANWLTPTSVKELKSFLGLAGYYRRFVRHFDVIARPLNDLLKKGALFVWTSQHDGAFQALKEALITAPVLALPNFSVPFCIETDAGGVGVGAIRCSKVIPWLI</sequence>
<dbReference type="GO" id="GO:0004190">
    <property type="term" value="F:aspartic-type endopeptidase activity"/>
    <property type="evidence" value="ECO:0007669"/>
    <property type="project" value="InterPro"/>
</dbReference>
<evidence type="ECO:0000256" key="1">
    <source>
        <dbReference type="ARBA" id="ARBA00022679"/>
    </source>
</evidence>
<evidence type="ECO:0000256" key="2">
    <source>
        <dbReference type="ARBA" id="ARBA00022695"/>
    </source>
</evidence>
<evidence type="ECO:0000256" key="3">
    <source>
        <dbReference type="ARBA" id="ARBA00022722"/>
    </source>
</evidence>
<dbReference type="InterPro" id="IPR021109">
    <property type="entry name" value="Peptidase_aspartic_dom_sf"/>
</dbReference>
<dbReference type="Proteomes" id="UP001341281">
    <property type="component" value="Chromosome 06"/>
</dbReference>
<evidence type="ECO:0000313" key="12">
    <source>
        <dbReference type="EMBL" id="WVZ80007.1"/>
    </source>
</evidence>
<dbReference type="Gene3D" id="3.10.10.10">
    <property type="entry name" value="HIV Type 1 Reverse Transcriptase, subunit A, domain 1"/>
    <property type="match status" value="1"/>
</dbReference>
<dbReference type="Pfam" id="PF17919">
    <property type="entry name" value="RT_RNaseH_2"/>
    <property type="match status" value="1"/>
</dbReference>
<keyword evidence="5" id="KW-0460">Magnesium</keyword>
<evidence type="ECO:0000259" key="10">
    <source>
        <dbReference type="Pfam" id="PF00078"/>
    </source>
</evidence>
<name>A0AAQ3WZP7_PASNO</name>
<dbReference type="InterPro" id="IPR001969">
    <property type="entry name" value="Aspartic_peptidase_AS"/>
</dbReference>
<evidence type="ECO:0008006" key="14">
    <source>
        <dbReference type="Google" id="ProtNLM"/>
    </source>
</evidence>
<dbReference type="GO" id="GO:0016779">
    <property type="term" value="F:nucleotidyltransferase activity"/>
    <property type="evidence" value="ECO:0007669"/>
    <property type="project" value="UniProtKB-KW"/>
</dbReference>
<dbReference type="AlphaFoldDB" id="A0AAQ3WZP7"/>
<evidence type="ECO:0000256" key="5">
    <source>
        <dbReference type="ARBA" id="ARBA00022842"/>
    </source>
</evidence>
<protein>
    <recommendedName>
        <fullName evidence="14">Reverse transcriptase domain-containing protein</fullName>
    </recommendedName>
</protein>
<dbReference type="SUPFAM" id="SSF50630">
    <property type="entry name" value="Acid proteases"/>
    <property type="match status" value="1"/>
</dbReference>
<dbReference type="InterPro" id="IPR043502">
    <property type="entry name" value="DNA/RNA_pol_sf"/>
</dbReference>
<feature type="region of interest" description="Disordered" evidence="9">
    <location>
        <begin position="40"/>
        <end position="60"/>
    </location>
</feature>
<dbReference type="GO" id="GO:0004519">
    <property type="term" value="F:endonuclease activity"/>
    <property type="evidence" value="ECO:0007669"/>
    <property type="project" value="UniProtKB-KW"/>
</dbReference>
<dbReference type="CDD" id="cd00303">
    <property type="entry name" value="retropepsin_like"/>
    <property type="match status" value="1"/>
</dbReference>
<dbReference type="CDD" id="cd01647">
    <property type="entry name" value="RT_LTR"/>
    <property type="match status" value="1"/>
</dbReference>
<dbReference type="InterPro" id="IPR041577">
    <property type="entry name" value="RT_RNaseH_2"/>
</dbReference>
<keyword evidence="3" id="KW-0540">Nuclease</keyword>
<dbReference type="InterPro" id="IPR000477">
    <property type="entry name" value="RT_dom"/>
</dbReference>
<keyword evidence="13" id="KW-1185">Reference proteome</keyword>
<dbReference type="SUPFAM" id="SSF56672">
    <property type="entry name" value="DNA/RNA polymerases"/>
    <property type="match status" value="1"/>
</dbReference>
<dbReference type="Gene3D" id="3.30.70.270">
    <property type="match status" value="2"/>
</dbReference>
<dbReference type="Gene3D" id="2.40.70.10">
    <property type="entry name" value="Acid Proteases"/>
    <property type="match status" value="1"/>
</dbReference>
<dbReference type="GO" id="GO:0006508">
    <property type="term" value="P:proteolysis"/>
    <property type="evidence" value="ECO:0007669"/>
    <property type="project" value="InterPro"/>
</dbReference>
<dbReference type="PROSITE" id="PS00141">
    <property type="entry name" value="ASP_PROTEASE"/>
    <property type="match status" value="1"/>
</dbReference>
<dbReference type="Pfam" id="PF08284">
    <property type="entry name" value="RVP_2"/>
    <property type="match status" value="1"/>
</dbReference>
<dbReference type="Pfam" id="PF00078">
    <property type="entry name" value="RVT_1"/>
    <property type="match status" value="1"/>
</dbReference>
<keyword evidence="6" id="KW-0694">RNA-binding</keyword>
<evidence type="ECO:0000256" key="4">
    <source>
        <dbReference type="ARBA" id="ARBA00022759"/>
    </source>
</evidence>
<dbReference type="GO" id="GO:0003723">
    <property type="term" value="F:RNA binding"/>
    <property type="evidence" value="ECO:0007669"/>
    <property type="project" value="UniProtKB-KW"/>
</dbReference>
<keyword evidence="4" id="KW-0378">Hydrolase</keyword>
<keyword evidence="8" id="KW-0511">Multifunctional enzyme</keyword>
<dbReference type="InterPro" id="IPR050951">
    <property type="entry name" value="Retrovirus_Pol_polyprotein"/>
</dbReference>
<dbReference type="GO" id="GO:0015074">
    <property type="term" value="P:DNA integration"/>
    <property type="evidence" value="ECO:0007669"/>
    <property type="project" value="UniProtKB-KW"/>
</dbReference>
<evidence type="ECO:0000256" key="7">
    <source>
        <dbReference type="ARBA" id="ARBA00022908"/>
    </source>
</evidence>
<dbReference type="FunFam" id="3.30.70.270:FF:000020">
    <property type="entry name" value="Transposon Tf2-6 polyprotein-like Protein"/>
    <property type="match status" value="1"/>
</dbReference>
<evidence type="ECO:0000256" key="9">
    <source>
        <dbReference type="SAM" id="MobiDB-lite"/>
    </source>
</evidence>
<keyword evidence="2" id="KW-0548">Nucleotidyltransferase</keyword>
<evidence type="ECO:0000313" key="13">
    <source>
        <dbReference type="Proteomes" id="UP001341281"/>
    </source>
</evidence>
<gene>
    <name evidence="12" type="ORF">U9M48_027525</name>
</gene>
<keyword evidence="1" id="KW-0808">Transferase</keyword>
<evidence type="ECO:0000256" key="8">
    <source>
        <dbReference type="ARBA" id="ARBA00023268"/>
    </source>
</evidence>
<feature type="domain" description="Reverse transcriptase/retrotransposon-derived protein RNase H-like" evidence="11">
    <location>
        <begin position="557"/>
        <end position="603"/>
    </location>
</feature>
<feature type="compositionally biased region" description="Polar residues" evidence="9">
    <location>
        <begin position="40"/>
        <end position="52"/>
    </location>
</feature>
<dbReference type="InterPro" id="IPR043128">
    <property type="entry name" value="Rev_trsase/Diguanyl_cyclase"/>
</dbReference>
<dbReference type="EMBL" id="CP144750">
    <property type="protein sequence ID" value="WVZ80007.1"/>
    <property type="molecule type" value="Genomic_DNA"/>
</dbReference>
<proteinExistence type="predicted"/>
<feature type="domain" description="Reverse transcriptase" evidence="10">
    <location>
        <begin position="424"/>
        <end position="492"/>
    </location>
</feature>
<accession>A0AAQ3WZP7</accession>
<evidence type="ECO:0000256" key="6">
    <source>
        <dbReference type="ARBA" id="ARBA00022884"/>
    </source>
</evidence>
<dbReference type="PANTHER" id="PTHR37984">
    <property type="entry name" value="PROTEIN CBG26694"/>
    <property type="match status" value="1"/>
</dbReference>
<keyword evidence="7" id="KW-0229">DNA integration</keyword>
<reference evidence="12 13" key="1">
    <citation type="submission" date="2024-02" db="EMBL/GenBank/DDBJ databases">
        <title>High-quality chromosome-scale genome assembly of Pensacola bahiagrass (Paspalum notatum Flugge var. saurae).</title>
        <authorList>
            <person name="Vega J.M."/>
            <person name="Podio M."/>
            <person name="Orjuela J."/>
            <person name="Siena L.A."/>
            <person name="Pessino S.C."/>
            <person name="Combes M.C."/>
            <person name="Mariac C."/>
            <person name="Albertini E."/>
            <person name="Pupilli F."/>
            <person name="Ortiz J.P.A."/>
            <person name="Leblanc O."/>
        </authorList>
    </citation>
    <scope>NUCLEOTIDE SEQUENCE [LARGE SCALE GENOMIC DNA]</scope>
    <source>
        <strain evidence="12">R1</strain>
        <tissue evidence="12">Leaf</tissue>
    </source>
</reference>
<keyword evidence="4" id="KW-0255">Endonuclease</keyword>
<evidence type="ECO:0000259" key="11">
    <source>
        <dbReference type="Pfam" id="PF17919"/>
    </source>
</evidence>